<gene>
    <name evidence="1" type="ORF">HNQ36_005101</name>
</gene>
<sequence length="107" mass="11264">MSTKIRMSGRLIAAARALTGISQVDFAEASGLSVDALLLTEASGSAWLHSEHDIEAVSRGLDHFGVIVIEETDGMGAGVRLKFTRQDVRQIARLEGEGGIVGSDDAP</sequence>
<dbReference type="InterPro" id="IPR010982">
    <property type="entry name" value="Lambda_DNA-bd_dom_sf"/>
</dbReference>
<evidence type="ECO:0000313" key="2">
    <source>
        <dbReference type="Proteomes" id="UP000521227"/>
    </source>
</evidence>
<organism evidence="1 2">
    <name type="scientific">Afipia massiliensis</name>
    <dbReference type="NCBI Taxonomy" id="211460"/>
    <lineage>
        <taxon>Bacteria</taxon>
        <taxon>Pseudomonadati</taxon>
        <taxon>Pseudomonadota</taxon>
        <taxon>Alphaproteobacteria</taxon>
        <taxon>Hyphomicrobiales</taxon>
        <taxon>Nitrobacteraceae</taxon>
        <taxon>Afipia</taxon>
    </lineage>
</organism>
<comment type="caution">
    <text evidence="1">The sequence shown here is derived from an EMBL/GenBank/DDBJ whole genome shotgun (WGS) entry which is preliminary data.</text>
</comment>
<protein>
    <submittedName>
        <fullName evidence="1">Transcriptional regulator with XRE-family HTH domain</fullName>
    </submittedName>
</protein>
<evidence type="ECO:0000313" key="1">
    <source>
        <dbReference type="EMBL" id="MBB5055090.1"/>
    </source>
</evidence>
<dbReference type="GO" id="GO:0003677">
    <property type="term" value="F:DNA binding"/>
    <property type="evidence" value="ECO:0007669"/>
    <property type="project" value="InterPro"/>
</dbReference>
<accession>A0A840N7D7</accession>
<proteinExistence type="predicted"/>
<dbReference type="Gene3D" id="1.10.260.40">
    <property type="entry name" value="lambda repressor-like DNA-binding domains"/>
    <property type="match status" value="1"/>
</dbReference>
<dbReference type="EMBL" id="JACHIJ010000011">
    <property type="protein sequence ID" value="MBB5055090.1"/>
    <property type="molecule type" value="Genomic_DNA"/>
</dbReference>
<dbReference type="RefSeq" id="WP_184090332.1">
    <property type="nucleotide sequence ID" value="NZ_JACHIJ010000011.1"/>
</dbReference>
<reference evidence="1 2" key="1">
    <citation type="submission" date="2020-08" db="EMBL/GenBank/DDBJ databases">
        <title>Genomic Encyclopedia of Type Strains, Phase IV (KMG-IV): sequencing the most valuable type-strain genomes for metagenomic binning, comparative biology and taxonomic classification.</title>
        <authorList>
            <person name="Goeker M."/>
        </authorList>
    </citation>
    <scope>NUCLEOTIDE SEQUENCE [LARGE SCALE GENOMIC DNA]</scope>
    <source>
        <strain evidence="1 2">DSM 17498</strain>
    </source>
</reference>
<dbReference type="AlphaFoldDB" id="A0A840N7D7"/>
<dbReference type="Proteomes" id="UP000521227">
    <property type="component" value="Unassembled WGS sequence"/>
</dbReference>
<name>A0A840N7D7_9BRAD</name>